<evidence type="ECO:0008006" key="3">
    <source>
        <dbReference type="Google" id="ProtNLM"/>
    </source>
</evidence>
<keyword evidence="2" id="KW-1185">Reference proteome</keyword>
<dbReference type="RefSeq" id="WP_073850799.1">
    <property type="nucleotide sequence ID" value="NZ_LVWA01000003.1"/>
</dbReference>
<reference evidence="1 2" key="1">
    <citation type="submission" date="2016-03" db="EMBL/GenBank/DDBJ databases">
        <title>Genome sequence of Pontibacter sp. nov., of the family cytophagaceae, isolated from marine sediment of the Yellow Sea, China.</title>
        <authorList>
            <person name="Zhang G."/>
            <person name="Zhang R."/>
        </authorList>
    </citation>
    <scope>NUCLEOTIDE SEQUENCE [LARGE SCALE GENOMIC DNA]</scope>
    <source>
        <strain evidence="1 2">S10-8</strain>
    </source>
</reference>
<evidence type="ECO:0000313" key="1">
    <source>
        <dbReference type="EMBL" id="OKL41384.1"/>
    </source>
</evidence>
<organism evidence="1 2">
    <name type="scientific">Pontibacter flavimaris</name>
    <dbReference type="NCBI Taxonomy" id="1797110"/>
    <lineage>
        <taxon>Bacteria</taxon>
        <taxon>Pseudomonadati</taxon>
        <taxon>Bacteroidota</taxon>
        <taxon>Cytophagia</taxon>
        <taxon>Cytophagales</taxon>
        <taxon>Hymenobacteraceae</taxon>
        <taxon>Pontibacter</taxon>
    </lineage>
</organism>
<dbReference type="AlphaFoldDB" id="A0A1Q5PGL8"/>
<evidence type="ECO:0000313" key="2">
    <source>
        <dbReference type="Proteomes" id="UP000186551"/>
    </source>
</evidence>
<dbReference type="Proteomes" id="UP000186551">
    <property type="component" value="Unassembled WGS sequence"/>
</dbReference>
<sequence length="172" mass="19304">MKQAIIIAFFLISTVSIAFAVEGTLELIIKPEYKSAVTLYNKPNGKIVASVKHDFEEEDYLTFSASNQTSDFFYGTLEYSISGKKLKGWVKKGKHIGTYARNYEPGKPLKLMSSASVDSKVNAIVPAWTNQFYQVTAFDKKWAYVNVLCKGQVKQGWLSPEMQCANPYTTCN</sequence>
<name>A0A1Q5PGL8_9BACT</name>
<accession>A0A1Q5PGL8</accession>
<proteinExistence type="predicted"/>
<dbReference type="STRING" id="1797110.A3841_10000"/>
<comment type="caution">
    <text evidence="1">The sequence shown here is derived from an EMBL/GenBank/DDBJ whole genome shotgun (WGS) entry which is preliminary data.</text>
</comment>
<dbReference type="EMBL" id="LVWA01000003">
    <property type="protein sequence ID" value="OKL41384.1"/>
    <property type="molecule type" value="Genomic_DNA"/>
</dbReference>
<dbReference type="OrthoDB" id="1443137at2"/>
<protein>
    <recommendedName>
        <fullName evidence="3">WG repeat-containing protein</fullName>
    </recommendedName>
</protein>
<gene>
    <name evidence="1" type="ORF">A3841_10000</name>
</gene>